<feature type="compositionally biased region" description="Basic and acidic residues" evidence="8">
    <location>
        <begin position="11"/>
        <end position="25"/>
    </location>
</feature>
<evidence type="ECO:0000313" key="11">
    <source>
        <dbReference type="Proteomes" id="UP000178912"/>
    </source>
</evidence>
<dbReference type="GO" id="GO:0071011">
    <property type="term" value="C:precatalytic spliceosome"/>
    <property type="evidence" value="ECO:0007669"/>
    <property type="project" value="TreeGrafter"/>
</dbReference>
<dbReference type="PANTHER" id="PTHR31077:SF1">
    <property type="entry name" value="U4_U6.U5 SMALL NUCLEAR RIBONUCLEOPROTEIN 27 KDA PROTEIN"/>
    <property type="match status" value="1"/>
</dbReference>
<evidence type="ECO:0000256" key="5">
    <source>
        <dbReference type="ARBA" id="ARBA00022664"/>
    </source>
</evidence>
<organism evidence="10 11">
    <name type="scientific">Rhynchosporium agropyri</name>
    <dbReference type="NCBI Taxonomy" id="914238"/>
    <lineage>
        <taxon>Eukaryota</taxon>
        <taxon>Fungi</taxon>
        <taxon>Dikarya</taxon>
        <taxon>Ascomycota</taxon>
        <taxon>Pezizomycotina</taxon>
        <taxon>Leotiomycetes</taxon>
        <taxon>Helotiales</taxon>
        <taxon>Ploettnerulaceae</taxon>
        <taxon>Rhynchosporium</taxon>
    </lineage>
</organism>
<proteinExistence type="inferred from homology"/>
<feature type="compositionally biased region" description="Basic and acidic residues" evidence="8">
    <location>
        <begin position="71"/>
        <end position="101"/>
    </location>
</feature>
<feature type="compositionally biased region" description="Basic and acidic residues" evidence="8">
    <location>
        <begin position="32"/>
        <end position="63"/>
    </location>
</feature>
<evidence type="ECO:0000259" key="9">
    <source>
        <dbReference type="Pfam" id="PF08648"/>
    </source>
</evidence>
<feature type="compositionally biased region" description="Basic and acidic residues" evidence="8">
    <location>
        <begin position="162"/>
        <end position="221"/>
    </location>
</feature>
<dbReference type="GO" id="GO:0008380">
    <property type="term" value="P:RNA splicing"/>
    <property type="evidence" value="ECO:0007669"/>
    <property type="project" value="UniProtKB-KW"/>
</dbReference>
<evidence type="ECO:0000256" key="1">
    <source>
        <dbReference type="ARBA" id="ARBA00003632"/>
    </source>
</evidence>
<evidence type="ECO:0000256" key="6">
    <source>
        <dbReference type="ARBA" id="ARBA00023187"/>
    </source>
</evidence>
<dbReference type="InterPro" id="IPR013957">
    <property type="entry name" value="SNRNP27"/>
</dbReference>
<feature type="region of interest" description="Disordered" evidence="8">
    <location>
        <begin position="1"/>
        <end position="279"/>
    </location>
</feature>
<keyword evidence="11" id="KW-1185">Reference proteome</keyword>
<dbReference type="AlphaFoldDB" id="A0A1E1K4E6"/>
<evidence type="ECO:0000256" key="2">
    <source>
        <dbReference type="ARBA" id="ARBA00004123"/>
    </source>
</evidence>
<dbReference type="Pfam" id="PF08648">
    <property type="entry name" value="SNRNP27"/>
    <property type="match status" value="1"/>
</dbReference>
<keyword evidence="5" id="KW-0507">mRNA processing</keyword>
<comment type="similarity">
    <text evidence="3">Belongs to the SNUT3 family.</text>
</comment>
<accession>A0A1E1K4E6</accession>
<evidence type="ECO:0000256" key="4">
    <source>
        <dbReference type="ARBA" id="ARBA00011825"/>
    </source>
</evidence>
<feature type="compositionally biased region" description="Basic and acidic residues" evidence="8">
    <location>
        <begin position="127"/>
        <end position="147"/>
    </location>
</feature>
<dbReference type="EMBL" id="FJUX01000014">
    <property type="protein sequence ID" value="CZS92959.1"/>
    <property type="molecule type" value="Genomic_DNA"/>
</dbReference>
<evidence type="ECO:0000256" key="3">
    <source>
        <dbReference type="ARBA" id="ARBA00008218"/>
    </source>
</evidence>
<feature type="compositionally biased region" description="Basic residues" evidence="8">
    <location>
        <begin position="261"/>
        <end position="271"/>
    </location>
</feature>
<gene>
    <name evidence="10" type="ORF">RAG0_03448</name>
</gene>
<comment type="subunit">
    <text evidence="4">Part of a tri-snRNP complex.</text>
</comment>
<evidence type="ECO:0000256" key="8">
    <source>
        <dbReference type="SAM" id="MobiDB-lite"/>
    </source>
</evidence>
<comment type="function">
    <text evidence="1">May play a role in mRNA splicing.</text>
</comment>
<keyword evidence="7" id="KW-0539">Nucleus</keyword>
<dbReference type="OrthoDB" id="21368at2759"/>
<feature type="domain" description="U4/U6.U5 small nuclear ribonucleoprotein 27kDa protein" evidence="9">
    <location>
        <begin position="287"/>
        <end position="339"/>
    </location>
</feature>
<protein>
    <recommendedName>
        <fullName evidence="9">U4/U6.U5 small nuclear ribonucleoprotein 27kDa protein domain-containing protein</fullName>
    </recommendedName>
</protein>
<keyword evidence="6" id="KW-0508">mRNA splicing</keyword>
<dbReference type="Proteomes" id="UP000178912">
    <property type="component" value="Unassembled WGS sequence"/>
</dbReference>
<dbReference type="GO" id="GO:0006397">
    <property type="term" value="P:mRNA processing"/>
    <property type="evidence" value="ECO:0007669"/>
    <property type="project" value="UniProtKB-KW"/>
</dbReference>
<evidence type="ECO:0000313" key="10">
    <source>
        <dbReference type="EMBL" id="CZS92959.1"/>
    </source>
</evidence>
<name>A0A1E1K4E6_9HELO</name>
<reference evidence="11" key="1">
    <citation type="submission" date="2016-03" db="EMBL/GenBank/DDBJ databases">
        <authorList>
            <person name="Guldener U."/>
        </authorList>
    </citation>
    <scope>NUCLEOTIDE SEQUENCE [LARGE SCALE GENOMIC DNA]</scope>
    <source>
        <strain evidence="11">04CH-RAC-A.6.1</strain>
    </source>
</reference>
<evidence type="ECO:0000256" key="7">
    <source>
        <dbReference type="ARBA" id="ARBA00023242"/>
    </source>
</evidence>
<dbReference type="PANTHER" id="PTHR31077">
    <property type="entry name" value="U4/U6.U5 SMALL NUCLEAR RIBONUCLEOPROTEIN 27 KDA PROTEIN"/>
    <property type="match status" value="1"/>
</dbReference>
<sequence>MAEPPYKRARRPDSKQMWDEADRRAPQAVMPSRERDDRGGDRREDRNRDRDRRYRSRSPRDSRGAGGGRDSAGRRDERDRGTREGGSERGGRREYRDRERGMYPVDTTVFCHREKPNMSPQDGPSGRARDGGKDNDTRERDRRDKGKCLTADTNETVFSFRIRPDDSQDGEREGRDRPRERSKDRPRDSDRYPRSRSPRRERERDSRKEVDVDKNIPKPYHDEEEYTKARTATPPVSFRVSNTAYGQDDEHMEVDEETKPAKKGKKGKKVAKPVEDDDDLIVEDDGMAAMQAMMGFGGFGTTHQQKVAGNDIYAVRKEKKTEYRQYMNRVGGFNRPLSPSRES</sequence>
<comment type="subcellular location">
    <subcellularLocation>
        <location evidence="2">Nucleus</location>
    </subcellularLocation>
</comment>